<reference evidence="5 6" key="1">
    <citation type="journal article" date="2016" name="Nat. Commun.">
        <title>Thousands of microbial genomes shed light on interconnected biogeochemical processes in an aquifer system.</title>
        <authorList>
            <person name="Anantharaman K."/>
            <person name="Brown C.T."/>
            <person name="Hug L.A."/>
            <person name="Sharon I."/>
            <person name="Castelle C.J."/>
            <person name="Probst A.J."/>
            <person name="Thomas B.C."/>
            <person name="Singh A."/>
            <person name="Wilkins M.J."/>
            <person name="Karaoz U."/>
            <person name="Brodie E.L."/>
            <person name="Williams K.H."/>
            <person name="Hubbard S.S."/>
            <person name="Banfield J.F."/>
        </authorList>
    </citation>
    <scope>NUCLEOTIDE SEQUENCE [LARGE SCALE GENOMIC DNA]</scope>
</reference>
<dbReference type="CDD" id="cd00473">
    <property type="entry name" value="bS6"/>
    <property type="match status" value="1"/>
</dbReference>
<evidence type="ECO:0000256" key="3">
    <source>
        <dbReference type="ARBA" id="ARBA00035294"/>
    </source>
</evidence>
<dbReference type="GO" id="GO:0005840">
    <property type="term" value="C:ribosome"/>
    <property type="evidence" value="ECO:0007669"/>
    <property type="project" value="UniProtKB-KW"/>
</dbReference>
<accession>A0A1F4RBJ1</accession>
<sequence length="122" mass="13383">MLLFDPNLGEEAIDGIVSKVNGKIKAFGAEVDKIDKWGSRHLASTLGKAPKLTQAYYVVIYFNGETKVPKELSNYLKVTENVVRYSVLRASPKTEKNLEERPATEIEAVDIGEIKGEAGGQS</sequence>
<dbReference type="Proteomes" id="UP000176938">
    <property type="component" value="Unassembled WGS sequence"/>
</dbReference>
<dbReference type="InterPro" id="IPR000529">
    <property type="entry name" value="Ribosomal_bS6"/>
</dbReference>
<evidence type="ECO:0000256" key="4">
    <source>
        <dbReference type="ARBA" id="ARBA00035520"/>
    </source>
</evidence>
<dbReference type="InterPro" id="IPR014717">
    <property type="entry name" value="Transl_elong_EF1B/ribsomal_bS6"/>
</dbReference>
<comment type="similarity">
    <text evidence="1">Belongs to the bacterial ribosomal protein bS6 family.</text>
</comment>
<proteinExistence type="inferred from homology"/>
<dbReference type="GO" id="GO:0019843">
    <property type="term" value="F:rRNA binding"/>
    <property type="evidence" value="ECO:0007669"/>
    <property type="project" value="InterPro"/>
</dbReference>
<evidence type="ECO:0000313" key="5">
    <source>
        <dbReference type="EMBL" id="OGC05547.1"/>
    </source>
</evidence>
<organism evidence="5 6">
    <name type="scientific">candidate division WOR-1 bacterium RIFCSPLOWO2_02_FULL_46_20</name>
    <dbReference type="NCBI Taxonomy" id="1802567"/>
    <lineage>
        <taxon>Bacteria</taxon>
        <taxon>Bacillati</taxon>
        <taxon>Saganbacteria</taxon>
    </lineage>
</organism>
<gene>
    <name evidence="5" type="ORF">A3H38_06170</name>
</gene>
<evidence type="ECO:0000313" key="6">
    <source>
        <dbReference type="Proteomes" id="UP000176938"/>
    </source>
</evidence>
<dbReference type="Gene3D" id="3.30.70.60">
    <property type="match status" value="1"/>
</dbReference>
<dbReference type="EMBL" id="METP01000040">
    <property type="protein sequence ID" value="OGC05547.1"/>
    <property type="molecule type" value="Genomic_DNA"/>
</dbReference>
<dbReference type="InterPro" id="IPR035980">
    <property type="entry name" value="Ribosomal_bS6_sf"/>
</dbReference>
<protein>
    <recommendedName>
        <fullName evidence="3">Small ribosomal subunit protein bS6</fullName>
    </recommendedName>
    <alternativeName>
        <fullName evidence="4">30S ribosomal protein S6</fullName>
    </alternativeName>
</protein>
<dbReference type="AlphaFoldDB" id="A0A1F4RBJ1"/>
<dbReference type="GO" id="GO:0006412">
    <property type="term" value="P:translation"/>
    <property type="evidence" value="ECO:0007669"/>
    <property type="project" value="InterPro"/>
</dbReference>
<keyword evidence="5" id="KW-0689">Ribosomal protein</keyword>
<evidence type="ECO:0000256" key="1">
    <source>
        <dbReference type="ARBA" id="ARBA00009512"/>
    </source>
</evidence>
<dbReference type="SUPFAM" id="SSF54995">
    <property type="entry name" value="Ribosomal protein S6"/>
    <property type="match status" value="1"/>
</dbReference>
<name>A0A1F4RBJ1_UNCSA</name>
<dbReference type="NCBIfam" id="TIGR00166">
    <property type="entry name" value="S6"/>
    <property type="match status" value="1"/>
</dbReference>
<evidence type="ECO:0000256" key="2">
    <source>
        <dbReference type="ARBA" id="ARBA00035104"/>
    </source>
</evidence>
<dbReference type="GO" id="GO:0003735">
    <property type="term" value="F:structural constituent of ribosome"/>
    <property type="evidence" value="ECO:0007669"/>
    <property type="project" value="InterPro"/>
</dbReference>
<dbReference type="Pfam" id="PF01250">
    <property type="entry name" value="Ribosomal_S6"/>
    <property type="match status" value="1"/>
</dbReference>
<dbReference type="InterPro" id="IPR020814">
    <property type="entry name" value="Ribosomal_S6_plastid/chlpt"/>
</dbReference>
<comment type="caution">
    <text evidence="5">The sequence shown here is derived from an EMBL/GenBank/DDBJ whole genome shotgun (WGS) entry which is preliminary data.</text>
</comment>
<keyword evidence="5" id="KW-0687">Ribonucleoprotein</keyword>
<comment type="function">
    <text evidence="2">Binds together with bS18 to 16S ribosomal RNA.</text>
</comment>